<sequence>MSTYIWILIIIVTVMALYLLFYTYSVARAQKVKAGYDSTIDDSVKEHPYLKNLIFVSLLLGRFWLPVLFLLCFSIVIRRRFQYHEIFFLL</sequence>
<reference evidence="2" key="1">
    <citation type="submission" date="2021-04" db="EMBL/GenBank/DDBJ databases">
        <title>Whole genome sequencing of Enterococci isolates from hospitalized patients.</title>
        <authorList>
            <person name="Ogoti B.M."/>
            <person name="Onyambu F.G."/>
        </authorList>
    </citation>
    <scope>NUCLEOTIDE SEQUENCE</scope>
    <source>
        <strain evidence="2">242</strain>
    </source>
</reference>
<evidence type="ECO:0000313" key="3">
    <source>
        <dbReference type="Proteomes" id="UP000680045"/>
    </source>
</evidence>
<feature type="transmembrane region" description="Helical" evidence="1">
    <location>
        <begin position="53"/>
        <end position="77"/>
    </location>
</feature>
<gene>
    <name evidence="2" type="ORF">KEH51_14090</name>
</gene>
<keyword evidence="1" id="KW-1133">Transmembrane helix</keyword>
<dbReference type="EMBL" id="JAGTPW010000022">
    <property type="protein sequence ID" value="MBR8645003.1"/>
    <property type="molecule type" value="Genomic_DNA"/>
</dbReference>
<keyword evidence="1" id="KW-0472">Membrane</keyword>
<evidence type="ECO:0000256" key="1">
    <source>
        <dbReference type="SAM" id="Phobius"/>
    </source>
</evidence>
<evidence type="ECO:0000313" key="2">
    <source>
        <dbReference type="EMBL" id="MBR8645003.1"/>
    </source>
</evidence>
<accession>A0A941J2R8</accession>
<organism evidence="2 3">
    <name type="scientific">Peribacillus frigoritolerans</name>
    <dbReference type="NCBI Taxonomy" id="450367"/>
    <lineage>
        <taxon>Bacteria</taxon>
        <taxon>Bacillati</taxon>
        <taxon>Bacillota</taxon>
        <taxon>Bacilli</taxon>
        <taxon>Bacillales</taxon>
        <taxon>Bacillaceae</taxon>
        <taxon>Peribacillus</taxon>
    </lineage>
</organism>
<comment type="caution">
    <text evidence="2">The sequence shown here is derived from an EMBL/GenBank/DDBJ whole genome shotgun (WGS) entry which is preliminary data.</text>
</comment>
<dbReference type="AlphaFoldDB" id="A0A941J2R8"/>
<name>A0A941J2R8_9BACI</name>
<protein>
    <submittedName>
        <fullName evidence="2">Uncharacterized protein</fullName>
    </submittedName>
</protein>
<feature type="transmembrane region" description="Helical" evidence="1">
    <location>
        <begin position="5"/>
        <end position="24"/>
    </location>
</feature>
<keyword evidence="1" id="KW-0812">Transmembrane</keyword>
<proteinExistence type="predicted"/>
<dbReference type="Proteomes" id="UP000680045">
    <property type="component" value="Unassembled WGS sequence"/>
</dbReference>